<protein>
    <submittedName>
        <fullName evidence="1">Uncharacterized protein</fullName>
    </submittedName>
</protein>
<evidence type="ECO:0000313" key="1">
    <source>
        <dbReference type="EMBL" id="MBA4625639.1"/>
    </source>
</evidence>
<sequence length="230" mass="25864">MTTIEFGDPEGPVVILPDGAVVTIQLCDGTYITACEDKKTVQQEKELRVQRSNNPQHWTLVEDACIVMGARRENYHLKSIYGKFLSCKTGAHYFMCQKNDQSIKHGLHVGHCGHWLLHKTSKNLWCTFHPRSGCSIWSCRDIQVVNTASPTTSARHLEHLLRSGKHPVVNIFNIMAGTGGIGGGGSDPHRLYNAGQNTNGSGNQENGDLVHFQHQPRRHNDHFYFFSEFR</sequence>
<organism evidence="1">
    <name type="scientific">Opuntia streptacantha</name>
    <name type="common">Prickly pear cactus</name>
    <name type="synonym">Opuntia cardona</name>
    <dbReference type="NCBI Taxonomy" id="393608"/>
    <lineage>
        <taxon>Eukaryota</taxon>
        <taxon>Viridiplantae</taxon>
        <taxon>Streptophyta</taxon>
        <taxon>Embryophyta</taxon>
        <taxon>Tracheophyta</taxon>
        <taxon>Spermatophyta</taxon>
        <taxon>Magnoliopsida</taxon>
        <taxon>eudicotyledons</taxon>
        <taxon>Gunneridae</taxon>
        <taxon>Pentapetalae</taxon>
        <taxon>Caryophyllales</taxon>
        <taxon>Cactineae</taxon>
        <taxon>Cactaceae</taxon>
        <taxon>Opuntioideae</taxon>
        <taxon>Opuntia</taxon>
    </lineage>
</organism>
<accession>A0A7C8YSR5</accession>
<proteinExistence type="predicted"/>
<dbReference type="AlphaFoldDB" id="A0A7C8YSR5"/>
<name>A0A7C8YSR5_OPUST</name>
<reference evidence="1" key="1">
    <citation type="journal article" date="2013" name="J. Plant Res.">
        <title>Effect of fungi and light on seed germination of three Opuntia species from semiarid lands of central Mexico.</title>
        <authorList>
            <person name="Delgado-Sanchez P."/>
            <person name="Jimenez-Bremont J.F."/>
            <person name="Guerrero-Gonzalez Mde L."/>
            <person name="Flores J."/>
        </authorList>
    </citation>
    <scope>NUCLEOTIDE SEQUENCE</scope>
    <source>
        <tissue evidence="1">Cladode</tissue>
    </source>
</reference>
<dbReference type="EMBL" id="GISG01052899">
    <property type="protein sequence ID" value="MBA4625639.1"/>
    <property type="molecule type" value="Transcribed_RNA"/>
</dbReference>
<reference evidence="1" key="2">
    <citation type="submission" date="2020-07" db="EMBL/GenBank/DDBJ databases">
        <authorList>
            <person name="Vera ALvarez R."/>
            <person name="Arias-Moreno D.M."/>
            <person name="Jimenez-Jacinto V."/>
            <person name="Jimenez-Bremont J.F."/>
            <person name="Swaminathan K."/>
            <person name="Moose S.P."/>
            <person name="Guerrero-Gonzalez M.L."/>
            <person name="Marino-Ramirez L."/>
            <person name="Landsman D."/>
            <person name="Rodriguez-Kessler M."/>
            <person name="Delgado-Sanchez P."/>
        </authorList>
    </citation>
    <scope>NUCLEOTIDE SEQUENCE</scope>
    <source>
        <tissue evidence="1">Cladode</tissue>
    </source>
</reference>
<dbReference type="SUPFAM" id="SSF50405">
    <property type="entry name" value="Actin-crosslinking proteins"/>
    <property type="match status" value="1"/>
</dbReference>
<dbReference type="InterPro" id="IPR008999">
    <property type="entry name" value="Actin-crosslinking"/>
</dbReference>